<proteinExistence type="inferred from homology"/>
<protein>
    <recommendedName>
        <fullName evidence="12">Mitochondrial import inner membrane translocase subunit TIM50</fullName>
    </recommendedName>
</protein>
<keyword evidence="10 12" id="KW-0496">Mitochondrion</keyword>
<keyword evidence="8" id="KW-1133">Transmembrane helix</keyword>
<dbReference type="PANTHER" id="PTHR12210">
    <property type="entry name" value="DULLARD PROTEIN PHOSPHATASE"/>
    <property type="match status" value="1"/>
</dbReference>
<dbReference type="Pfam" id="PF03031">
    <property type="entry name" value="NIF"/>
    <property type="match status" value="1"/>
</dbReference>
<keyword evidence="6 12" id="KW-0653">Protein transport</keyword>
<keyword evidence="9 12" id="KW-0811">Translocation</keyword>
<dbReference type="InterPro" id="IPR004274">
    <property type="entry name" value="FCP1_dom"/>
</dbReference>
<evidence type="ECO:0000256" key="1">
    <source>
        <dbReference type="ARBA" id="ARBA00004434"/>
    </source>
</evidence>
<sequence length="304" mass="33963">MLRLARSALFRRGATAALAATSGALLGTSSSSADGADAPRASTETAAVEAGVFSRVQSSVADAHEYVSTQVYDTFIKPYAEPSRDKLLPNLPTHATPKPILVLSLDGCLIESLWTRQHGWRYIKRPGLDQFLESLFPYFEIVLWTDSMNTADPIVDRFDPRRRIRHRLYRDTTTFSNGHHRKDLSVLNRDPKKVVMIETEPETISFQPANGIIIPKYDHTADPDKEDKALTKLILFLQYCSLTGVSDIPAELAQYAGKDIGDEFEKKLPELRAQGKLRALLRQRAGGIAERPAGSTLWDRLRSR</sequence>
<accession>A0A7S0L5B2</accession>
<feature type="domain" description="FCP1 homology" evidence="13">
    <location>
        <begin position="94"/>
        <end position="240"/>
    </location>
</feature>
<comment type="subunit">
    <text evidence="12">Component of the TIM23 complex.</text>
</comment>
<keyword evidence="4" id="KW-0812">Transmembrane</keyword>
<dbReference type="GO" id="GO:0005744">
    <property type="term" value="C:TIM23 mitochondrial import inner membrane translocase complex"/>
    <property type="evidence" value="ECO:0007669"/>
    <property type="project" value="UniProtKB-UniRule"/>
</dbReference>
<evidence type="ECO:0000256" key="3">
    <source>
        <dbReference type="ARBA" id="ARBA00022448"/>
    </source>
</evidence>
<dbReference type="SUPFAM" id="SSF56784">
    <property type="entry name" value="HAD-like"/>
    <property type="match status" value="1"/>
</dbReference>
<evidence type="ECO:0000256" key="7">
    <source>
        <dbReference type="ARBA" id="ARBA00022946"/>
    </source>
</evidence>
<comment type="subcellular location">
    <subcellularLocation>
        <location evidence="1 12">Mitochondrion inner membrane</location>
        <topology evidence="1 12">Single-pass membrane protein</topology>
    </subcellularLocation>
</comment>
<evidence type="ECO:0000313" key="14">
    <source>
        <dbReference type="EMBL" id="CAD8602721.1"/>
    </source>
</evidence>
<evidence type="ECO:0000256" key="12">
    <source>
        <dbReference type="RuleBase" id="RU365079"/>
    </source>
</evidence>
<dbReference type="CDD" id="cd07521">
    <property type="entry name" value="HAD_FCP1-like"/>
    <property type="match status" value="1"/>
</dbReference>
<reference evidence="14" key="1">
    <citation type="submission" date="2021-01" db="EMBL/GenBank/DDBJ databases">
        <authorList>
            <person name="Corre E."/>
            <person name="Pelletier E."/>
            <person name="Niang G."/>
            <person name="Scheremetjew M."/>
            <person name="Finn R."/>
            <person name="Kale V."/>
            <person name="Holt S."/>
            <person name="Cochrane G."/>
            <person name="Meng A."/>
            <person name="Brown T."/>
            <person name="Cohen L."/>
        </authorList>
    </citation>
    <scope>NUCLEOTIDE SEQUENCE</scope>
    <source>
        <strain evidence="14">PLY182g</strain>
    </source>
</reference>
<name>A0A7S0L5B2_9EUKA</name>
<evidence type="ECO:0000256" key="4">
    <source>
        <dbReference type="ARBA" id="ARBA00022692"/>
    </source>
</evidence>
<dbReference type="EMBL" id="HBEY01012608">
    <property type="protein sequence ID" value="CAD8602721.1"/>
    <property type="molecule type" value="Transcribed_RNA"/>
</dbReference>
<evidence type="ECO:0000256" key="5">
    <source>
        <dbReference type="ARBA" id="ARBA00022792"/>
    </source>
</evidence>
<keyword evidence="11" id="KW-0472">Membrane</keyword>
<dbReference type="AlphaFoldDB" id="A0A7S0L5B2"/>
<dbReference type="FunFam" id="3.40.50.1000:FF:000019">
    <property type="entry name" value="Mitochondrial import inner membrane translocase subunit TIM50"/>
    <property type="match status" value="1"/>
</dbReference>
<evidence type="ECO:0000256" key="9">
    <source>
        <dbReference type="ARBA" id="ARBA00023010"/>
    </source>
</evidence>
<dbReference type="GO" id="GO:0015031">
    <property type="term" value="P:protein transport"/>
    <property type="evidence" value="ECO:0007669"/>
    <property type="project" value="UniProtKB-KW"/>
</dbReference>
<keyword evidence="5" id="KW-0999">Mitochondrion inner membrane</keyword>
<keyword evidence="3 12" id="KW-0813">Transport</keyword>
<evidence type="ECO:0000256" key="6">
    <source>
        <dbReference type="ARBA" id="ARBA00022927"/>
    </source>
</evidence>
<gene>
    <name evidence="14" type="ORF">CPEL01642_LOCUS6054</name>
</gene>
<comment type="function">
    <text evidence="12">Essential component of the TIM23 complex, a complex that mediates the translocation of transit peptide-containing proteins across the mitochondrial inner membrane.</text>
</comment>
<dbReference type="SMART" id="SM00577">
    <property type="entry name" value="CPDc"/>
    <property type="match status" value="1"/>
</dbReference>
<dbReference type="InterPro" id="IPR023214">
    <property type="entry name" value="HAD_sf"/>
</dbReference>
<dbReference type="PROSITE" id="PS50969">
    <property type="entry name" value="FCP1"/>
    <property type="match status" value="1"/>
</dbReference>
<dbReference type="InterPro" id="IPR036412">
    <property type="entry name" value="HAD-like_sf"/>
</dbReference>
<comment type="similarity">
    <text evidence="2 12">Belongs to the TIM50 family.</text>
</comment>
<keyword evidence="7 12" id="KW-0809">Transit peptide</keyword>
<organism evidence="14">
    <name type="scientific">Coccolithus braarudii</name>
    <dbReference type="NCBI Taxonomy" id="221442"/>
    <lineage>
        <taxon>Eukaryota</taxon>
        <taxon>Haptista</taxon>
        <taxon>Haptophyta</taxon>
        <taxon>Prymnesiophyceae</taxon>
        <taxon>Coccolithales</taxon>
        <taxon>Coccolithaceae</taxon>
        <taxon>Coccolithus</taxon>
    </lineage>
</organism>
<evidence type="ECO:0000256" key="8">
    <source>
        <dbReference type="ARBA" id="ARBA00022989"/>
    </source>
</evidence>
<evidence type="ECO:0000259" key="13">
    <source>
        <dbReference type="PROSITE" id="PS50969"/>
    </source>
</evidence>
<evidence type="ECO:0000256" key="2">
    <source>
        <dbReference type="ARBA" id="ARBA00006344"/>
    </source>
</evidence>
<dbReference type="InterPro" id="IPR050365">
    <property type="entry name" value="TIM50"/>
</dbReference>
<evidence type="ECO:0000256" key="11">
    <source>
        <dbReference type="ARBA" id="ARBA00023136"/>
    </source>
</evidence>
<evidence type="ECO:0000256" key="10">
    <source>
        <dbReference type="ARBA" id="ARBA00023128"/>
    </source>
</evidence>
<dbReference type="Gene3D" id="3.40.50.1000">
    <property type="entry name" value="HAD superfamily/HAD-like"/>
    <property type="match status" value="1"/>
</dbReference>